<proteinExistence type="predicted"/>
<dbReference type="Proteomes" id="UP000502508">
    <property type="component" value="Chromosome"/>
</dbReference>
<evidence type="ECO:0000256" key="1">
    <source>
        <dbReference type="ARBA" id="ARBA00022741"/>
    </source>
</evidence>
<dbReference type="Pfam" id="PF10609">
    <property type="entry name" value="ParA"/>
    <property type="match status" value="1"/>
</dbReference>
<reference evidence="3 4" key="1">
    <citation type="submission" date="2020-03" db="EMBL/GenBank/DDBJ databases">
        <title>Whole genome shotgun sequence of Phytohabitans flavus NBRC 107702.</title>
        <authorList>
            <person name="Komaki H."/>
            <person name="Tamura T."/>
        </authorList>
    </citation>
    <scope>NUCLEOTIDE SEQUENCE [LARGE SCALE GENOMIC DNA]</scope>
    <source>
        <strain evidence="3 4">NBRC 107702</strain>
    </source>
</reference>
<dbReference type="AlphaFoldDB" id="A0A6F8Y299"/>
<protein>
    <submittedName>
        <fullName evidence="3">Uncharacterized protein</fullName>
    </submittedName>
</protein>
<name>A0A6F8Y299_9ACTN</name>
<keyword evidence="1" id="KW-0547">Nucleotide-binding</keyword>
<organism evidence="3 4">
    <name type="scientific">Phytohabitans flavus</name>
    <dbReference type="NCBI Taxonomy" id="1076124"/>
    <lineage>
        <taxon>Bacteria</taxon>
        <taxon>Bacillati</taxon>
        <taxon>Actinomycetota</taxon>
        <taxon>Actinomycetes</taxon>
        <taxon>Micromonosporales</taxon>
        <taxon>Micromonosporaceae</taxon>
    </lineage>
</organism>
<reference evidence="3 4" key="2">
    <citation type="submission" date="2020-03" db="EMBL/GenBank/DDBJ databases">
        <authorList>
            <person name="Ichikawa N."/>
            <person name="Kimura A."/>
            <person name="Kitahashi Y."/>
            <person name="Uohara A."/>
        </authorList>
    </citation>
    <scope>NUCLEOTIDE SEQUENCE [LARGE SCALE GENOMIC DNA]</scope>
    <source>
        <strain evidence="3 4">NBRC 107702</strain>
    </source>
</reference>
<dbReference type="GO" id="GO:0005524">
    <property type="term" value="F:ATP binding"/>
    <property type="evidence" value="ECO:0007669"/>
    <property type="project" value="UniProtKB-KW"/>
</dbReference>
<dbReference type="KEGG" id="pfla:Pflav_065180"/>
<dbReference type="SUPFAM" id="SSF52540">
    <property type="entry name" value="P-loop containing nucleoside triphosphate hydrolases"/>
    <property type="match status" value="1"/>
</dbReference>
<keyword evidence="4" id="KW-1185">Reference proteome</keyword>
<accession>A0A6F8Y299</accession>
<gene>
    <name evidence="3" type="ORF">Pflav_065180</name>
</gene>
<dbReference type="Gene3D" id="3.40.50.300">
    <property type="entry name" value="P-loop containing nucleotide triphosphate hydrolases"/>
    <property type="match status" value="1"/>
</dbReference>
<evidence type="ECO:0000313" key="4">
    <source>
        <dbReference type="Proteomes" id="UP000502508"/>
    </source>
</evidence>
<dbReference type="InterPro" id="IPR027417">
    <property type="entry name" value="P-loop_NTPase"/>
</dbReference>
<evidence type="ECO:0000313" key="3">
    <source>
        <dbReference type="EMBL" id="BCB80108.1"/>
    </source>
</evidence>
<dbReference type="InterPro" id="IPR033756">
    <property type="entry name" value="YlxH/NBP35"/>
</dbReference>
<dbReference type="EMBL" id="AP022870">
    <property type="protein sequence ID" value="BCB80108.1"/>
    <property type="molecule type" value="Genomic_DNA"/>
</dbReference>
<evidence type="ECO:0000256" key="2">
    <source>
        <dbReference type="ARBA" id="ARBA00022840"/>
    </source>
</evidence>
<sequence>MVGAEVPLLGQIPLDTRVREAGDAGRPIVLEAPEAPASVALRDVADRLALRRESLVGKPLGLRPSR</sequence>
<keyword evidence="2" id="KW-0067">ATP-binding</keyword>